<dbReference type="Gene3D" id="1.20.120.960">
    <property type="entry name" value="Histidine kinase NarX, sensor domain"/>
    <property type="match status" value="1"/>
</dbReference>
<evidence type="ECO:0000256" key="3">
    <source>
        <dbReference type="ARBA" id="ARBA00022475"/>
    </source>
</evidence>
<dbReference type="InterPro" id="IPR016380">
    <property type="entry name" value="Sig_transdc_His_kin_NarX/NarQ"/>
</dbReference>
<dbReference type="PROSITE" id="PS50885">
    <property type="entry name" value="HAMP"/>
    <property type="match status" value="1"/>
</dbReference>
<comment type="caution">
    <text evidence="18">The sequence shown here is derived from an EMBL/GenBank/DDBJ whole genome shotgun (WGS) entry which is preliminary data.</text>
</comment>
<dbReference type="PROSITE" id="PS50109">
    <property type="entry name" value="HIS_KIN"/>
    <property type="match status" value="1"/>
</dbReference>
<dbReference type="EMBL" id="QFOD01000031">
    <property type="protein sequence ID" value="PZP27348.1"/>
    <property type="molecule type" value="Genomic_DNA"/>
</dbReference>
<evidence type="ECO:0000256" key="7">
    <source>
        <dbReference type="ARBA" id="ARBA00022692"/>
    </source>
</evidence>
<dbReference type="GO" id="GO:0000155">
    <property type="term" value="F:phosphorelay sensor kinase activity"/>
    <property type="evidence" value="ECO:0007669"/>
    <property type="project" value="UniProtKB-UniRule"/>
</dbReference>
<dbReference type="PIRSF" id="PIRSF003167">
    <property type="entry name" value="STHK_NarX/NarQ"/>
    <property type="match status" value="1"/>
</dbReference>
<name>A0A2W5D9U8_9BURK</name>
<dbReference type="InterPro" id="IPR029095">
    <property type="entry name" value="NarX-like_N"/>
</dbReference>
<dbReference type="AlphaFoldDB" id="A0A2W5D9U8"/>
<keyword evidence="5" id="KW-0597">Phosphoprotein</keyword>
<keyword evidence="8 14" id="KW-0547">Nucleotide-binding</keyword>
<keyword evidence="7 15" id="KW-0812">Transmembrane</keyword>
<feature type="transmembrane region" description="Helical" evidence="15">
    <location>
        <begin position="162"/>
        <end position="185"/>
    </location>
</feature>
<evidence type="ECO:0000256" key="4">
    <source>
        <dbReference type="ARBA" id="ARBA00022519"/>
    </source>
</evidence>
<dbReference type="InterPro" id="IPR003594">
    <property type="entry name" value="HATPase_dom"/>
</dbReference>
<evidence type="ECO:0000256" key="15">
    <source>
        <dbReference type="SAM" id="Phobius"/>
    </source>
</evidence>
<dbReference type="Pfam" id="PF02518">
    <property type="entry name" value="HATPase_c"/>
    <property type="match status" value="1"/>
</dbReference>
<dbReference type="SUPFAM" id="SSF55874">
    <property type="entry name" value="ATPase domain of HSP90 chaperone/DNA topoisomerase II/histidine kinase"/>
    <property type="match status" value="1"/>
</dbReference>
<evidence type="ECO:0000256" key="14">
    <source>
        <dbReference type="PIRNR" id="PIRNR003167"/>
    </source>
</evidence>
<evidence type="ECO:0000256" key="5">
    <source>
        <dbReference type="ARBA" id="ARBA00022553"/>
    </source>
</evidence>
<keyword evidence="11 15" id="KW-1133">Transmembrane helix</keyword>
<sequence length="621" mass="66903">MSKGWSRARLATKIGILGATLLCIALGSIGLTLWIGWQLEGGAAAVNEAGRLRMQTWRLAHQAASGNSAQLPALVQAYDASLQLLVDGDPARPLFLPRDERTLRAYRGVREGWQPLKDATAAGRQGPNGTQAEALVRRIDVLVGAIEARMASWSSLLSSVQLALVGLAIAAATIFLYASHLVVFAPVDRLRRGLQALEQGTLGARIAEDSQDEFGDLARGFNRMAQRLEAVYRGMEDEVHAKTADLRLEQQRLSTLYEATSFAAGAASQRELAAGFAERMRRAACADAAALRWLDPSQQRMVLLASQGLPPAMAEAERCLAPGDCHCGTPALHAKVIPIAHDEPSHSHCAKAGFIAVTAVGLTVQGRLMGEVDLLFRQTPQPTRADRELLDSLASHLASAMDGLRNEALQREAAVAEERAMLARELHDSIAQSLAFMKIQLQLLKSARQGGEAGAADRLVEELELGLKECTADVRALLMHFRTRTDGDDLLPALQQTLQKFRLQSGVPAELEVDGHGAPLPADVQVQLLHVVQEALANVRKHAQASQVQVKLTHQPHCQIEVRDNGRGFDAAEGAPDDSHVGLRIMRERAAKVGAAVVLESQPGKGTLVRLSLPEYEAATP</sequence>
<comment type="subcellular location">
    <subcellularLocation>
        <location evidence="2">Cell inner membrane</location>
        <topology evidence="2">Multi-pass membrane protein</topology>
    </subcellularLocation>
</comment>
<keyword evidence="12 14" id="KW-0902">Two-component regulatory system</keyword>
<dbReference type="Pfam" id="PF07730">
    <property type="entry name" value="HisKA_3"/>
    <property type="match status" value="1"/>
</dbReference>
<keyword evidence="10 14" id="KW-0067">ATP-binding</keyword>
<dbReference type="CDD" id="cd16917">
    <property type="entry name" value="HATPase_UhpB-NarQ-NarX-like"/>
    <property type="match status" value="1"/>
</dbReference>
<protein>
    <recommendedName>
        <fullName evidence="14">Sensor protein</fullName>
        <ecNumber evidence="14">2.7.13.3</ecNumber>
    </recommendedName>
</protein>
<dbReference type="Proteomes" id="UP000249633">
    <property type="component" value="Unassembled WGS sequence"/>
</dbReference>
<dbReference type="InterPro" id="IPR050482">
    <property type="entry name" value="Sensor_HK_TwoCompSys"/>
</dbReference>
<evidence type="ECO:0000256" key="6">
    <source>
        <dbReference type="ARBA" id="ARBA00022679"/>
    </source>
</evidence>
<accession>A0A2W5D9U8</accession>
<dbReference type="Pfam" id="PF13675">
    <property type="entry name" value="PilJ"/>
    <property type="match status" value="1"/>
</dbReference>
<dbReference type="EC" id="2.7.13.3" evidence="14"/>
<evidence type="ECO:0000256" key="12">
    <source>
        <dbReference type="ARBA" id="ARBA00023012"/>
    </source>
</evidence>
<dbReference type="GO" id="GO:0046983">
    <property type="term" value="F:protein dimerization activity"/>
    <property type="evidence" value="ECO:0007669"/>
    <property type="project" value="UniProtKB-UniRule"/>
</dbReference>
<dbReference type="InterPro" id="IPR036890">
    <property type="entry name" value="HATPase_C_sf"/>
</dbReference>
<dbReference type="SUPFAM" id="SSF158472">
    <property type="entry name" value="HAMP domain-like"/>
    <property type="match status" value="1"/>
</dbReference>
<evidence type="ECO:0000259" key="16">
    <source>
        <dbReference type="PROSITE" id="PS50109"/>
    </source>
</evidence>
<keyword evidence="3 14" id="KW-1003">Cell membrane</keyword>
<keyword evidence="9 14" id="KW-0418">Kinase</keyword>
<keyword evidence="4 14" id="KW-0997">Cell inner membrane</keyword>
<dbReference type="InterPro" id="IPR005467">
    <property type="entry name" value="His_kinase_dom"/>
</dbReference>
<dbReference type="InterPro" id="IPR003018">
    <property type="entry name" value="GAF"/>
</dbReference>
<proteinExistence type="predicted"/>
<evidence type="ECO:0000256" key="11">
    <source>
        <dbReference type="ARBA" id="ARBA00022989"/>
    </source>
</evidence>
<dbReference type="SMART" id="SM00387">
    <property type="entry name" value="HATPase_c"/>
    <property type="match status" value="1"/>
</dbReference>
<feature type="domain" description="Histidine kinase" evidence="16">
    <location>
        <begin position="421"/>
        <end position="617"/>
    </location>
</feature>
<keyword evidence="6 14" id="KW-0808">Transferase</keyword>
<evidence type="ECO:0000256" key="9">
    <source>
        <dbReference type="ARBA" id="ARBA00022777"/>
    </source>
</evidence>
<comment type="catalytic activity">
    <reaction evidence="1 14">
        <text>ATP + protein L-histidine = ADP + protein N-phospho-L-histidine.</text>
        <dbReference type="EC" id="2.7.13.3"/>
    </reaction>
</comment>
<dbReference type="Pfam" id="PF00672">
    <property type="entry name" value="HAMP"/>
    <property type="match status" value="1"/>
</dbReference>
<evidence type="ECO:0000256" key="10">
    <source>
        <dbReference type="ARBA" id="ARBA00022840"/>
    </source>
</evidence>
<evidence type="ECO:0000313" key="19">
    <source>
        <dbReference type="Proteomes" id="UP000249633"/>
    </source>
</evidence>
<feature type="domain" description="HAMP" evidence="17">
    <location>
        <begin position="181"/>
        <end position="233"/>
    </location>
</feature>
<dbReference type="InterPro" id="IPR003660">
    <property type="entry name" value="HAMP_dom"/>
</dbReference>
<dbReference type="CDD" id="cd06225">
    <property type="entry name" value="HAMP"/>
    <property type="match status" value="1"/>
</dbReference>
<evidence type="ECO:0000256" key="13">
    <source>
        <dbReference type="ARBA" id="ARBA00023136"/>
    </source>
</evidence>
<evidence type="ECO:0000256" key="2">
    <source>
        <dbReference type="ARBA" id="ARBA00004429"/>
    </source>
</evidence>
<evidence type="ECO:0000256" key="8">
    <source>
        <dbReference type="ARBA" id="ARBA00022741"/>
    </source>
</evidence>
<dbReference type="Gene3D" id="6.10.340.10">
    <property type="match status" value="1"/>
</dbReference>
<dbReference type="SUPFAM" id="SSF55781">
    <property type="entry name" value="GAF domain-like"/>
    <property type="match status" value="1"/>
</dbReference>
<gene>
    <name evidence="18" type="ORF">DI603_21985</name>
</gene>
<reference evidence="18 19" key="1">
    <citation type="submission" date="2017-08" db="EMBL/GenBank/DDBJ databases">
        <title>Infants hospitalized years apart are colonized by the same room-sourced microbial strains.</title>
        <authorList>
            <person name="Brooks B."/>
            <person name="Olm M.R."/>
            <person name="Firek B.A."/>
            <person name="Baker R."/>
            <person name="Thomas B.C."/>
            <person name="Morowitz M.J."/>
            <person name="Banfield J.F."/>
        </authorList>
    </citation>
    <scope>NUCLEOTIDE SEQUENCE [LARGE SCALE GENOMIC DNA]</scope>
    <source>
        <strain evidence="18">S2_012_000_R2_81</strain>
    </source>
</reference>
<dbReference type="Gene3D" id="3.30.565.10">
    <property type="entry name" value="Histidine kinase-like ATPase, C-terminal domain"/>
    <property type="match status" value="1"/>
</dbReference>
<dbReference type="SMART" id="SM00304">
    <property type="entry name" value="HAMP"/>
    <property type="match status" value="1"/>
</dbReference>
<dbReference type="PANTHER" id="PTHR24421">
    <property type="entry name" value="NITRATE/NITRITE SENSOR PROTEIN NARX-RELATED"/>
    <property type="match status" value="1"/>
</dbReference>
<evidence type="ECO:0000313" key="18">
    <source>
        <dbReference type="EMBL" id="PZP27348.1"/>
    </source>
</evidence>
<dbReference type="GO" id="GO:0005886">
    <property type="term" value="C:plasma membrane"/>
    <property type="evidence" value="ECO:0007669"/>
    <property type="project" value="UniProtKB-SubCell"/>
</dbReference>
<feature type="transmembrane region" description="Helical" evidence="15">
    <location>
        <begin position="12"/>
        <end position="37"/>
    </location>
</feature>
<dbReference type="Gene3D" id="3.30.450.40">
    <property type="match status" value="1"/>
</dbReference>
<evidence type="ECO:0000256" key="1">
    <source>
        <dbReference type="ARBA" id="ARBA00000085"/>
    </source>
</evidence>
<dbReference type="InterPro" id="IPR042295">
    <property type="entry name" value="NarX-like_N_sf"/>
</dbReference>
<dbReference type="InterPro" id="IPR011712">
    <property type="entry name" value="Sig_transdc_His_kin_sub3_dim/P"/>
</dbReference>
<dbReference type="GO" id="GO:0005524">
    <property type="term" value="F:ATP binding"/>
    <property type="evidence" value="ECO:0007669"/>
    <property type="project" value="UniProtKB-UniRule"/>
</dbReference>
<organism evidence="18 19">
    <name type="scientific">Roseateles depolymerans</name>
    <dbReference type="NCBI Taxonomy" id="76731"/>
    <lineage>
        <taxon>Bacteria</taxon>
        <taxon>Pseudomonadati</taxon>
        <taxon>Pseudomonadota</taxon>
        <taxon>Betaproteobacteria</taxon>
        <taxon>Burkholderiales</taxon>
        <taxon>Sphaerotilaceae</taxon>
        <taxon>Roseateles</taxon>
    </lineage>
</organism>
<evidence type="ECO:0000259" key="17">
    <source>
        <dbReference type="PROSITE" id="PS50885"/>
    </source>
</evidence>
<dbReference type="Pfam" id="PF01590">
    <property type="entry name" value="GAF"/>
    <property type="match status" value="1"/>
</dbReference>
<keyword evidence="13 14" id="KW-0472">Membrane</keyword>
<dbReference type="Gene3D" id="1.20.5.1930">
    <property type="match status" value="1"/>
</dbReference>
<dbReference type="InterPro" id="IPR029016">
    <property type="entry name" value="GAF-like_dom_sf"/>
</dbReference>
<dbReference type="PANTHER" id="PTHR24421:SF10">
    <property type="entry name" value="NITRATE_NITRITE SENSOR PROTEIN NARQ"/>
    <property type="match status" value="1"/>
</dbReference>